<dbReference type="Pfam" id="PF01121">
    <property type="entry name" value="CoaE"/>
    <property type="match status" value="1"/>
</dbReference>
<comment type="subcellular location">
    <subcellularLocation>
        <location evidence="5">Cytoplasm</location>
    </subcellularLocation>
</comment>
<comment type="function">
    <text evidence="5">Catalyzes the phosphorylation of the 3'-hydroxyl group of dephosphocoenzyme A to form coenzyme A.</text>
</comment>
<accession>A0ABX5PW88</accession>
<evidence type="ECO:0000256" key="5">
    <source>
        <dbReference type="HAMAP-Rule" id="MF_00376"/>
    </source>
</evidence>
<dbReference type="InterPro" id="IPR001977">
    <property type="entry name" value="Depp_CoAkinase"/>
</dbReference>
<evidence type="ECO:0000256" key="3">
    <source>
        <dbReference type="ARBA" id="ARBA00022840"/>
    </source>
</evidence>
<dbReference type="InterPro" id="IPR027417">
    <property type="entry name" value="P-loop_NTPase"/>
</dbReference>
<comment type="catalytic activity">
    <reaction evidence="5">
        <text>3'-dephospho-CoA + ATP = ADP + CoA + H(+)</text>
        <dbReference type="Rhea" id="RHEA:18245"/>
        <dbReference type="ChEBI" id="CHEBI:15378"/>
        <dbReference type="ChEBI" id="CHEBI:30616"/>
        <dbReference type="ChEBI" id="CHEBI:57287"/>
        <dbReference type="ChEBI" id="CHEBI:57328"/>
        <dbReference type="ChEBI" id="CHEBI:456216"/>
        <dbReference type="EC" id="2.7.1.24"/>
    </reaction>
</comment>
<dbReference type="RefSeq" id="WP_015364207.1">
    <property type="nucleotide sequence ID" value="NZ_QKZR01000004.1"/>
</dbReference>
<evidence type="ECO:0000256" key="4">
    <source>
        <dbReference type="ARBA" id="ARBA00022993"/>
    </source>
</evidence>
<name>A0ABX5PW88_9FLAO</name>
<proteinExistence type="inferred from homology"/>
<evidence type="ECO:0000256" key="6">
    <source>
        <dbReference type="NCBIfam" id="TIGR00152"/>
    </source>
</evidence>
<evidence type="ECO:0000313" key="8">
    <source>
        <dbReference type="Proteomes" id="UP000248584"/>
    </source>
</evidence>
<dbReference type="EC" id="2.7.1.24" evidence="5 6"/>
<protein>
    <recommendedName>
        <fullName evidence="5 6">Dephospho-CoA kinase</fullName>
        <ecNumber evidence="5 6">2.7.1.24</ecNumber>
    </recommendedName>
    <alternativeName>
        <fullName evidence="5">Dephosphocoenzyme A kinase</fullName>
    </alternativeName>
</protein>
<comment type="similarity">
    <text evidence="1 5">Belongs to the CoaE family.</text>
</comment>
<dbReference type="CDD" id="cd02022">
    <property type="entry name" value="DPCK"/>
    <property type="match status" value="1"/>
</dbReference>
<dbReference type="HAMAP" id="MF_00376">
    <property type="entry name" value="Dephospho_CoA_kinase"/>
    <property type="match status" value="1"/>
</dbReference>
<organism evidence="7 8">
    <name type="scientific">Nonlabens dokdonensis</name>
    <dbReference type="NCBI Taxonomy" id="328515"/>
    <lineage>
        <taxon>Bacteria</taxon>
        <taxon>Pseudomonadati</taxon>
        <taxon>Bacteroidota</taxon>
        <taxon>Flavobacteriia</taxon>
        <taxon>Flavobacteriales</taxon>
        <taxon>Flavobacteriaceae</taxon>
        <taxon>Nonlabens</taxon>
    </lineage>
</organism>
<evidence type="ECO:0000256" key="1">
    <source>
        <dbReference type="ARBA" id="ARBA00009018"/>
    </source>
</evidence>
<dbReference type="EMBL" id="QKZR01000004">
    <property type="protein sequence ID" value="PZX39158.1"/>
    <property type="molecule type" value="Genomic_DNA"/>
</dbReference>
<sequence>MKVIGLTGGIGSGKSTVAKMFERLGVPIFIADDVSKKLLQSDKDVITAVKKLLGDSSYIIDSKGVVIPDRKFIASKVFSDKSLLKSLNAILHPAVRSYFKNWLKTQKTSYIIYEAAILFESGGHQSCDHVILVSTEIEERIRRVMERDQVSRKEVEARLNNQWTDIERLNLSDFVIINNNLIKTESYVSIMHDVLLNL</sequence>
<reference evidence="7 8" key="1">
    <citation type="submission" date="2018-06" db="EMBL/GenBank/DDBJ databases">
        <title>Genomic Encyclopedia of Archaeal and Bacterial Type Strains, Phase II (KMG-II): from individual species to whole genera.</title>
        <authorList>
            <person name="Goeker M."/>
        </authorList>
    </citation>
    <scope>NUCLEOTIDE SEQUENCE [LARGE SCALE GENOMIC DNA]</scope>
    <source>
        <strain evidence="7 8">DSM 17205</strain>
    </source>
</reference>
<keyword evidence="8" id="KW-1185">Reference proteome</keyword>
<keyword evidence="5 7" id="KW-0418">Kinase</keyword>
<dbReference type="NCBIfam" id="TIGR00152">
    <property type="entry name" value="dephospho-CoA kinase"/>
    <property type="match status" value="1"/>
</dbReference>
<dbReference type="Proteomes" id="UP000248584">
    <property type="component" value="Unassembled WGS sequence"/>
</dbReference>
<keyword evidence="4 5" id="KW-0173">Coenzyme A biosynthesis</keyword>
<dbReference type="PANTHER" id="PTHR10695:SF46">
    <property type="entry name" value="BIFUNCTIONAL COENZYME A SYNTHASE-RELATED"/>
    <property type="match status" value="1"/>
</dbReference>
<keyword evidence="3 5" id="KW-0067">ATP-binding</keyword>
<evidence type="ECO:0000256" key="2">
    <source>
        <dbReference type="ARBA" id="ARBA00022741"/>
    </source>
</evidence>
<dbReference type="PANTHER" id="PTHR10695">
    <property type="entry name" value="DEPHOSPHO-COA KINASE-RELATED"/>
    <property type="match status" value="1"/>
</dbReference>
<dbReference type="Gene3D" id="3.40.50.300">
    <property type="entry name" value="P-loop containing nucleotide triphosphate hydrolases"/>
    <property type="match status" value="1"/>
</dbReference>
<gene>
    <name evidence="5" type="primary">coaE</name>
    <name evidence="7" type="ORF">LX97_02524</name>
</gene>
<dbReference type="GO" id="GO:0016301">
    <property type="term" value="F:kinase activity"/>
    <property type="evidence" value="ECO:0007669"/>
    <property type="project" value="UniProtKB-KW"/>
</dbReference>
<comment type="pathway">
    <text evidence="5">Cofactor biosynthesis; coenzyme A biosynthesis; CoA from (R)-pantothenate: step 5/5.</text>
</comment>
<keyword evidence="5" id="KW-0808">Transferase</keyword>
<evidence type="ECO:0000313" key="7">
    <source>
        <dbReference type="EMBL" id="PZX39158.1"/>
    </source>
</evidence>
<dbReference type="SUPFAM" id="SSF52540">
    <property type="entry name" value="P-loop containing nucleoside triphosphate hydrolases"/>
    <property type="match status" value="1"/>
</dbReference>
<keyword evidence="2 5" id="KW-0547">Nucleotide-binding</keyword>
<keyword evidence="5" id="KW-0963">Cytoplasm</keyword>
<comment type="caution">
    <text evidence="7">The sequence shown here is derived from an EMBL/GenBank/DDBJ whole genome shotgun (WGS) entry which is preliminary data.</text>
</comment>
<dbReference type="PROSITE" id="PS51219">
    <property type="entry name" value="DPCK"/>
    <property type="match status" value="1"/>
</dbReference>
<feature type="binding site" evidence="5">
    <location>
        <begin position="11"/>
        <end position="16"/>
    </location>
    <ligand>
        <name>ATP</name>
        <dbReference type="ChEBI" id="CHEBI:30616"/>
    </ligand>
</feature>